<keyword evidence="1" id="KW-0732">Signal</keyword>
<reference evidence="4 5" key="2">
    <citation type="journal article" date="2022" name="Int. J. Syst. Evol. Microbiol.">
        <title>Strains of Bradyrhizobium barranii sp. nov. associated with legumes native to Canada are symbionts of soybeans and belong to different subspecies (subsp. barranii subsp. nov. and subsp. apii subsp. nov.) and symbiovars (sv. glycinearum and sv. septentrionale).</title>
        <authorList>
            <person name="Bromfield E.S.P."/>
            <person name="Cloutier S."/>
            <person name="Wasai-Hara S."/>
            <person name="Minamisawa K."/>
        </authorList>
    </citation>
    <scope>NUCLEOTIDE SEQUENCE [LARGE SCALE GENOMIC DNA]</scope>
    <source>
        <strain evidence="4 5">144S4</strain>
    </source>
</reference>
<sequence>MKRATLISLSISLSIAVLAAGVAISAQDKYTVQVPNGLAFSEFRGYEDWPVIAISENGGKVAVIVGNAAMIDAYKQGVPDNGKPFPDGAKMAKIHWNPKKQEAYPGQPTVPGTQHDVDFMVKDSKRFADSGGWGWGAFEYDAASDAFRPATLADSPPQENDAKCGFACHTVVQNRDYVFTEYGKR</sequence>
<evidence type="ECO:0000256" key="1">
    <source>
        <dbReference type="SAM" id="SignalP"/>
    </source>
</evidence>
<protein>
    <submittedName>
        <fullName evidence="3">Cytochrome P460 family protein</fullName>
    </submittedName>
</protein>
<accession>A0A939S1N4</accession>
<dbReference type="KEGG" id="bban:J4G43_010535"/>
<dbReference type="Proteomes" id="UP000664702">
    <property type="component" value="Chromosome"/>
</dbReference>
<gene>
    <name evidence="4" type="ORF">J4G43_010535</name>
    <name evidence="3" type="ORF">J4G43_12690</name>
</gene>
<organism evidence="3">
    <name type="scientific">Bradyrhizobium barranii subsp. barranii</name>
    <dbReference type="NCBI Taxonomy" id="2823807"/>
    <lineage>
        <taxon>Bacteria</taxon>
        <taxon>Pseudomonadati</taxon>
        <taxon>Pseudomonadota</taxon>
        <taxon>Alphaproteobacteria</taxon>
        <taxon>Hyphomicrobiales</taxon>
        <taxon>Nitrobacteraceae</taxon>
        <taxon>Bradyrhizobium</taxon>
        <taxon>Bradyrhizobium barranii</taxon>
    </lineage>
</organism>
<feature type="domain" description="Cytochrome P460" evidence="2">
    <location>
        <begin position="44"/>
        <end position="180"/>
    </location>
</feature>
<dbReference type="RefSeq" id="WP_208084737.1">
    <property type="nucleotide sequence ID" value="NZ_CP086136.1"/>
</dbReference>
<feature type="signal peptide" evidence="1">
    <location>
        <begin position="1"/>
        <end position="19"/>
    </location>
</feature>
<reference evidence="3" key="1">
    <citation type="submission" date="2021-03" db="EMBL/GenBank/DDBJ databases">
        <title>Whole Genome Sequence of Bradyrhizobium sp. Strain 144S4.</title>
        <authorList>
            <person name="Bromfield E.S.P."/>
            <person name="Cloutier S."/>
        </authorList>
    </citation>
    <scope>NUCLEOTIDE SEQUENCE [LARGE SCALE GENOMIC DNA]</scope>
    <source>
        <strain evidence="3">144S4</strain>
    </source>
</reference>
<dbReference type="CDD" id="cd20753">
    <property type="entry name" value="cyt_P460_Mc-like"/>
    <property type="match status" value="1"/>
</dbReference>
<dbReference type="Gene3D" id="3.50.70.20">
    <property type="entry name" value="Cytochrome P460"/>
    <property type="match status" value="1"/>
</dbReference>
<proteinExistence type="predicted"/>
<dbReference type="InterPro" id="IPR038142">
    <property type="entry name" value="Cytochrome_P460_sp"/>
</dbReference>
<feature type="chain" id="PRO_5037175060" evidence="1">
    <location>
        <begin position="20"/>
        <end position="185"/>
    </location>
</feature>
<name>A0A939S1N4_9BRAD</name>
<evidence type="ECO:0000313" key="5">
    <source>
        <dbReference type="Proteomes" id="UP000664702"/>
    </source>
</evidence>
<evidence type="ECO:0000313" key="3">
    <source>
        <dbReference type="EMBL" id="MBO1861760.1"/>
    </source>
</evidence>
<evidence type="ECO:0000259" key="2">
    <source>
        <dbReference type="Pfam" id="PF16694"/>
    </source>
</evidence>
<dbReference type="EMBL" id="CP086136">
    <property type="protein sequence ID" value="UEM14636.1"/>
    <property type="molecule type" value="Genomic_DNA"/>
</dbReference>
<dbReference type="AlphaFoldDB" id="A0A939S1N4"/>
<evidence type="ECO:0000313" key="4">
    <source>
        <dbReference type="EMBL" id="UEM14636.1"/>
    </source>
</evidence>
<dbReference type="EMBL" id="JAGEMI010000001">
    <property type="protein sequence ID" value="MBO1861760.1"/>
    <property type="molecule type" value="Genomic_DNA"/>
</dbReference>
<dbReference type="Pfam" id="PF16694">
    <property type="entry name" value="Cytochrome_P460"/>
    <property type="match status" value="1"/>
</dbReference>
<dbReference type="InterPro" id="IPR032033">
    <property type="entry name" value="Cytochrome_P460"/>
</dbReference>